<dbReference type="HOGENOM" id="CLU_636401_0_0_1"/>
<dbReference type="FunCoup" id="I2GV76">
    <property type="interactions" value="30"/>
</dbReference>
<accession>I2GV76</accession>
<gene>
    <name evidence="1" type="primary">TBLA0A02280</name>
    <name evidence="1" type="ORF">TBLA_0A02280</name>
</gene>
<protein>
    <recommendedName>
        <fullName evidence="3">RING-CH-type domain-containing protein</fullName>
    </recommendedName>
</protein>
<evidence type="ECO:0008006" key="3">
    <source>
        <dbReference type="Google" id="ProtNLM"/>
    </source>
</evidence>
<sequence>MLSLPGLFKKNYTCWICLESSKSDSSWFNHTCGCKIQLHKKCYIRWLYSLNKKLVTQPICTLEMDDLIILELKKKCTYLIDDNNELNTDISIGEVLLATPILGDYMISLTTMPLSVGATLVGFRKVIPFTTSELMYPPIRHGDCPQCKKPVISRRITYSRGSILLKTISILRKFSRIVATGALMEFFLLNGSRWWFKIGLGQLRLLFPEKVLKHLLSISTTKALDVYSDSLSGLAGLSETTNFIILGLPLYLTSLCGLRSPLSIVEWIWPVIVSFKARSYSNEPRNIIYRTILGTKLMVMSYRLFIHPALNSIYKKFVKMDKLYYADFEQDEPKDMTNVIIKTSWYDSLTQAFIWPWIGSYLGDKLFDSLIYTQRKFNFSFPFSSTPAETQMVFRFLGCGVAVLGKDLIKLYASYVRMKELEDLTNVIENTCKL</sequence>
<dbReference type="eggNOG" id="ENOG502RQF8">
    <property type="taxonomic scope" value="Eukaryota"/>
</dbReference>
<organism evidence="1 2">
    <name type="scientific">Henningerozyma blattae (strain ATCC 34711 / CBS 6284 / DSM 70876 / NBRC 10599 / NRRL Y-10934 / UCD 77-7)</name>
    <name type="common">Yeast</name>
    <name type="synonym">Tetrapisispora blattae</name>
    <dbReference type="NCBI Taxonomy" id="1071380"/>
    <lineage>
        <taxon>Eukaryota</taxon>
        <taxon>Fungi</taxon>
        <taxon>Dikarya</taxon>
        <taxon>Ascomycota</taxon>
        <taxon>Saccharomycotina</taxon>
        <taxon>Saccharomycetes</taxon>
        <taxon>Saccharomycetales</taxon>
        <taxon>Saccharomycetaceae</taxon>
        <taxon>Henningerozyma</taxon>
    </lineage>
</organism>
<evidence type="ECO:0000313" key="1">
    <source>
        <dbReference type="EMBL" id="CCH58028.1"/>
    </source>
</evidence>
<dbReference type="STRING" id="1071380.I2GV76"/>
<dbReference type="Proteomes" id="UP000002866">
    <property type="component" value="Chromosome 1"/>
</dbReference>
<dbReference type="OMA" id="WICLEES"/>
<dbReference type="RefSeq" id="XP_004177547.1">
    <property type="nucleotide sequence ID" value="XM_004177499.1"/>
</dbReference>
<dbReference type="GeneID" id="14493115"/>
<dbReference type="AlphaFoldDB" id="I2GV76"/>
<name>I2GV76_HENB6</name>
<evidence type="ECO:0000313" key="2">
    <source>
        <dbReference type="Proteomes" id="UP000002866"/>
    </source>
</evidence>
<dbReference type="OrthoDB" id="4070369at2759"/>
<dbReference type="InParanoid" id="I2GV76"/>
<proteinExistence type="predicted"/>
<dbReference type="KEGG" id="tbl:TBLA_0A02280"/>
<dbReference type="EMBL" id="HE806316">
    <property type="protein sequence ID" value="CCH58028.1"/>
    <property type="molecule type" value="Genomic_DNA"/>
</dbReference>
<reference evidence="1 2" key="1">
    <citation type="journal article" date="2011" name="Proc. Natl. Acad. Sci. U.S.A.">
        <title>Evolutionary erosion of yeast sex chromosomes by mating-type switching accidents.</title>
        <authorList>
            <person name="Gordon J.L."/>
            <person name="Armisen D."/>
            <person name="Proux-Wera E."/>
            <person name="Oheigeartaigh S.S."/>
            <person name="Byrne K.P."/>
            <person name="Wolfe K.H."/>
        </authorList>
    </citation>
    <scope>NUCLEOTIDE SEQUENCE [LARGE SCALE GENOMIC DNA]</scope>
    <source>
        <strain evidence="2">ATCC 34711 / CBS 6284 / DSM 70876 / NBRC 10599 / NRRL Y-10934 / UCD 77-7</strain>
    </source>
</reference>
<keyword evidence="2" id="KW-1185">Reference proteome</keyword>